<protein>
    <recommendedName>
        <fullName evidence="3">SCP domain-containing protein</fullName>
    </recommendedName>
</protein>
<evidence type="ECO:0000313" key="4">
    <source>
        <dbReference type="EMBL" id="CAG9801413.1"/>
    </source>
</evidence>
<dbReference type="PANTHER" id="PTHR10334">
    <property type="entry name" value="CYSTEINE-RICH SECRETORY PROTEIN-RELATED"/>
    <property type="match status" value="1"/>
</dbReference>
<accession>A0A9N9RQN6</accession>
<organism evidence="4 5">
    <name type="scientific">Chironomus riparius</name>
    <dbReference type="NCBI Taxonomy" id="315576"/>
    <lineage>
        <taxon>Eukaryota</taxon>
        <taxon>Metazoa</taxon>
        <taxon>Ecdysozoa</taxon>
        <taxon>Arthropoda</taxon>
        <taxon>Hexapoda</taxon>
        <taxon>Insecta</taxon>
        <taxon>Pterygota</taxon>
        <taxon>Neoptera</taxon>
        <taxon>Endopterygota</taxon>
        <taxon>Diptera</taxon>
        <taxon>Nematocera</taxon>
        <taxon>Chironomoidea</taxon>
        <taxon>Chironomidae</taxon>
        <taxon>Chironominae</taxon>
        <taxon>Chironomus</taxon>
    </lineage>
</organism>
<evidence type="ECO:0000256" key="1">
    <source>
        <dbReference type="ARBA" id="ARBA00004613"/>
    </source>
</evidence>
<dbReference type="InterPro" id="IPR035940">
    <property type="entry name" value="CAP_sf"/>
</dbReference>
<evidence type="ECO:0000259" key="3">
    <source>
        <dbReference type="SMART" id="SM00198"/>
    </source>
</evidence>
<reference evidence="4" key="2">
    <citation type="submission" date="2022-10" db="EMBL/GenBank/DDBJ databases">
        <authorList>
            <consortium name="ENA_rothamsted_submissions"/>
            <consortium name="culmorum"/>
            <person name="King R."/>
        </authorList>
    </citation>
    <scope>NUCLEOTIDE SEQUENCE</scope>
</reference>
<dbReference type="SUPFAM" id="SSF55797">
    <property type="entry name" value="PR-1-like"/>
    <property type="match status" value="1"/>
</dbReference>
<sequence length="169" mass="19439">MCISQKFSEFQVDCLEAHNNFRVQHGAQRVELDKDLCDYAKTYAEYLAKCNILVPSKNCTFGENIFFKCSDRKIYPDAIEPVLSWYDEGRNCSPKYPSKDIKHYAQVIWKSTRVMGVAYALNSTETKLYVVANYYPPGNDYATFCDNVKPVRKSYAKKNKSLPSVVKIV</sequence>
<dbReference type="InterPro" id="IPR014044">
    <property type="entry name" value="CAP_dom"/>
</dbReference>
<feature type="domain" description="SCP" evidence="3">
    <location>
        <begin position="9"/>
        <end position="142"/>
    </location>
</feature>
<dbReference type="GO" id="GO:0005576">
    <property type="term" value="C:extracellular region"/>
    <property type="evidence" value="ECO:0007669"/>
    <property type="project" value="UniProtKB-SubCell"/>
</dbReference>
<name>A0A9N9RQN6_9DIPT</name>
<keyword evidence="2" id="KW-0964">Secreted</keyword>
<evidence type="ECO:0000256" key="2">
    <source>
        <dbReference type="ARBA" id="ARBA00022525"/>
    </source>
</evidence>
<dbReference type="EMBL" id="OU895877">
    <property type="protein sequence ID" value="CAG9801413.1"/>
    <property type="molecule type" value="Genomic_DNA"/>
</dbReference>
<dbReference type="OrthoDB" id="337038at2759"/>
<evidence type="ECO:0000313" key="5">
    <source>
        <dbReference type="Proteomes" id="UP001153620"/>
    </source>
</evidence>
<dbReference type="CDD" id="cd05382">
    <property type="entry name" value="CAP_GAPR1-like"/>
    <property type="match status" value="1"/>
</dbReference>
<keyword evidence="5" id="KW-1185">Reference proteome</keyword>
<proteinExistence type="predicted"/>
<dbReference type="SMART" id="SM00198">
    <property type="entry name" value="SCP"/>
    <property type="match status" value="1"/>
</dbReference>
<dbReference type="Pfam" id="PF00188">
    <property type="entry name" value="CAP"/>
    <property type="match status" value="1"/>
</dbReference>
<dbReference type="Gene3D" id="3.40.33.10">
    <property type="entry name" value="CAP"/>
    <property type="match status" value="1"/>
</dbReference>
<dbReference type="Proteomes" id="UP001153620">
    <property type="component" value="Chromosome 1"/>
</dbReference>
<dbReference type="InterPro" id="IPR034113">
    <property type="entry name" value="SCP_GAPR1-like"/>
</dbReference>
<gene>
    <name evidence="4" type="ORF">CHIRRI_LOCUS4341</name>
</gene>
<comment type="subcellular location">
    <subcellularLocation>
        <location evidence="1">Secreted</location>
    </subcellularLocation>
</comment>
<dbReference type="InterPro" id="IPR001283">
    <property type="entry name" value="CRISP-related"/>
</dbReference>
<dbReference type="AlphaFoldDB" id="A0A9N9RQN6"/>
<reference evidence="4" key="1">
    <citation type="submission" date="2022-01" db="EMBL/GenBank/DDBJ databases">
        <authorList>
            <person name="King R."/>
        </authorList>
    </citation>
    <scope>NUCLEOTIDE SEQUENCE</scope>
</reference>